<name>A0A1Y5SQ84_9RHOB</name>
<gene>
    <name evidence="2" type="ORF">PSJ8397_02365</name>
</gene>
<organism evidence="2 3">
    <name type="scientific">Pseudooctadecabacter jejudonensis</name>
    <dbReference type="NCBI Taxonomy" id="1391910"/>
    <lineage>
        <taxon>Bacteria</taxon>
        <taxon>Pseudomonadati</taxon>
        <taxon>Pseudomonadota</taxon>
        <taxon>Alphaproteobacteria</taxon>
        <taxon>Rhodobacterales</taxon>
        <taxon>Paracoccaceae</taxon>
        <taxon>Pseudooctadecabacter</taxon>
    </lineage>
</organism>
<keyword evidence="3" id="KW-1185">Reference proteome</keyword>
<keyword evidence="1" id="KW-0732">Signal</keyword>
<dbReference type="RefSeq" id="WP_085864756.1">
    <property type="nucleotide sequence ID" value="NZ_FWFT01000003.1"/>
</dbReference>
<dbReference type="Proteomes" id="UP000193623">
    <property type="component" value="Unassembled WGS sequence"/>
</dbReference>
<evidence type="ECO:0000256" key="1">
    <source>
        <dbReference type="SAM" id="SignalP"/>
    </source>
</evidence>
<proteinExistence type="predicted"/>
<accession>A0A1Y5SQ84</accession>
<protein>
    <submittedName>
        <fullName evidence="2">Uncharacterized protein</fullName>
    </submittedName>
</protein>
<evidence type="ECO:0000313" key="3">
    <source>
        <dbReference type="Proteomes" id="UP000193623"/>
    </source>
</evidence>
<sequence length="208" mass="22060">MTPPRVMICAAALCAMLTPPATAQSFAIDVPHADAMRALGANLLMDTPVGEPAYISAYSFCDQGGTLMALGQSPLEDDTYLIGLVQVIRAPDNTVAVSIPTSTAYPDLHDHDHEDHADPLHDGLDLEGLDTFAALAGLGDIDTAADERRLVLQSMISAIPCDDWGQLARVPTSLFAVKTIDGHTSLSALLTDVAPPTPRDDHDHDHTD</sequence>
<reference evidence="2 3" key="1">
    <citation type="submission" date="2017-03" db="EMBL/GenBank/DDBJ databases">
        <authorList>
            <person name="Afonso C.L."/>
            <person name="Miller P.J."/>
            <person name="Scott M.A."/>
            <person name="Spackman E."/>
            <person name="Goraichik I."/>
            <person name="Dimitrov K.M."/>
            <person name="Suarez D.L."/>
            <person name="Swayne D.E."/>
        </authorList>
    </citation>
    <scope>NUCLEOTIDE SEQUENCE [LARGE SCALE GENOMIC DNA]</scope>
    <source>
        <strain evidence="2 3">CECT 8397</strain>
    </source>
</reference>
<evidence type="ECO:0000313" key="2">
    <source>
        <dbReference type="EMBL" id="SLN45256.1"/>
    </source>
</evidence>
<feature type="signal peptide" evidence="1">
    <location>
        <begin position="1"/>
        <end position="23"/>
    </location>
</feature>
<dbReference type="EMBL" id="FWFT01000003">
    <property type="protein sequence ID" value="SLN45256.1"/>
    <property type="molecule type" value="Genomic_DNA"/>
</dbReference>
<feature type="chain" id="PRO_5012667037" evidence="1">
    <location>
        <begin position="24"/>
        <end position="208"/>
    </location>
</feature>
<dbReference type="AlphaFoldDB" id="A0A1Y5SQ84"/>